<dbReference type="STRING" id="1245745.A0A0A2WBZ2"/>
<feature type="compositionally biased region" description="Basic residues" evidence="1">
    <location>
        <begin position="51"/>
        <end position="61"/>
    </location>
</feature>
<dbReference type="OrthoDB" id="5545577at2759"/>
<feature type="compositionally biased region" description="Basic residues" evidence="1">
    <location>
        <begin position="23"/>
        <end position="44"/>
    </location>
</feature>
<feature type="region of interest" description="Disordered" evidence="1">
    <location>
        <begin position="118"/>
        <end position="144"/>
    </location>
</feature>
<feature type="compositionally biased region" description="Basic and acidic residues" evidence="1">
    <location>
        <begin position="130"/>
        <end position="144"/>
    </location>
</feature>
<accession>A0A0A2WBZ2</accession>
<organism evidence="2 3">
    <name type="scientific">Beauveria bassiana D1-5</name>
    <dbReference type="NCBI Taxonomy" id="1245745"/>
    <lineage>
        <taxon>Eukaryota</taxon>
        <taxon>Fungi</taxon>
        <taxon>Dikarya</taxon>
        <taxon>Ascomycota</taxon>
        <taxon>Pezizomycotina</taxon>
        <taxon>Sordariomycetes</taxon>
        <taxon>Hypocreomycetidae</taxon>
        <taxon>Hypocreales</taxon>
        <taxon>Cordycipitaceae</taxon>
        <taxon>Beauveria</taxon>
    </lineage>
</organism>
<dbReference type="eggNOG" id="ENOG502S7HF">
    <property type="taxonomic scope" value="Eukaryota"/>
</dbReference>
<feature type="region of interest" description="Disordered" evidence="1">
    <location>
        <begin position="1"/>
        <end position="66"/>
    </location>
</feature>
<gene>
    <name evidence="2" type="ORF">BBAD15_g4149</name>
</gene>
<name>A0A0A2WBZ2_BEABA</name>
<evidence type="ECO:0000313" key="3">
    <source>
        <dbReference type="Proteomes" id="UP000030106"/>
    </source>
</evidence>
<protein>
    <submittedName>
        <fullName evidence="2">Uncharacterized protein</fullName>
    </submittedName>
</protein>
<evidence type="ECO:0000313" key="2">
    <source>
        <dbReference type="EMBL" id="KGQ10519.1"/>
    </source>
</evidence>
<dbReference type="AlphaFoldDB" id="A0A0A2WBZ2"/>
<sequence>MGRDSLRQRPGGPQLALDPRRRDTQRRRHPHAHRARRVLGRPRRLLPVPRRQQHHRRRLPRGRSSAAFERDCAAAWVKYFKQWRVADIQKRRRIEQLQAEGAVEANVTSSFAGGGNIAASSGGGGAKSQATREDIQALLDKKRG</sequence>
<dbReference type="Proteomes" id="UP000030106">
    <property type="component" value="Unassembled WGS sequence"/>
</dbReference>
<dbReference type="HOGENOM" id="CLU_1796116_0_0_1"/>
<proteinExistence type="predicted"/>
<evidence type="ECO:0000256" key="1">
    <source>
        <dbReference type="SAM" id="MobiDB-lite"/>
    </source>
</evidence>
<comment type="caution">
    <text evidence="2">The sequence shown here is derived from an EMBL/GenBank/DDBJ whole genome shotgun (WGS) entry which is preliminary data.</text>
</comment>
<dbReference type="EMBL" id="ANFO01000304">
    <property type="protein sequence ID" value="KGQ10519.1"/>
    <property type="molecule type" value="Genomic_DNA"/>
</dbReference>
<reference evidence="2 3" key="1">
    <citation type="submission" date="2012-10" db="EMBL/GenBank/DDBJ databases">
        <title>Genome sequencing and analysis of entomopathogenic fungi Beauveria bassiana D1-5.</title>
        <authorList>
            <person name="Li Q."/>
            <person name="Wang L."/>
            <person name="Zhang Z."/>
            <person name="Wang Q."/>
            <person name="Ren J."/>
            <person name="Wang M."/>
            <person name="Xu W."/>
            <person name="Wang J."/>
            <person name="Lu Y."/>
            <person name="Du Q."/>
            <person name="Sun Z."/>
        </authorList>
    </citation>
    <scope>NUCLEOTIDE SEQUENCE [LARGE SCALE GENOMIC DNA]</scope>
    <source>
        <strain evidence="2 3">D1-5</strain>
    </source>
</reference>